<feature type="compositionally biased region" description="Low complexity" evidence="2">
    <location>
        <begin position="162"/>
        <end position="176"/>
    </location>
</feature>
<feature type="compositionally biased region" description="Low complexity" evidence="2">
    <location>
        <begin position="588"/>
        <end position="603"/>
    </location>
</feature>
<feature type="region of interest" description="Disordered" evidence="2">
    <location>
        <begin position="1"/>
        <end position="33"/>
    </location>
</feature>
<feature type="compositionally biased region" description="Low complexity" evidence="2">
    <location>
        <begin position="950"/>
        <end position="967"/>
    </location>
</feature>
<feature type="region of interest" description="Disordered" evidence="2">
    <location>
        <begin position="588"/>
        <end position="625"/>
    </location>
</feature>
<dbReference type="VEuPathDB" id="ToxoDB:EAH_00009850"/>
<dbReference type="GeneID" id="25269055"/>
<feature type="compositionally biased region" description="Basic and acidic residues" evidence="2">
    <location>
        <begin position="679"/>
        <end position="688"/>
    </location>
</feature>
<feature type="compositionally biased region" description="Basic and acidic residues" evidence="2">
    <location>
        <begin position="1318"/>
        <end position="1327"/>
    </location>
</feature>
<feature type="coiled-coil region" evidence="1">
    <location>
        <begin position="506"/>
        <end position="572"/>
    </location>
</feature>
<dbReference type="PANTHER" id="PTHR45615:SF80">
    <property type="entry name" value="GRIP DOMAIN-CONTAINING PROTEIN"/>
    <property type="match status" value="1"/>
</dbReference>
<evidence type="ECO:0000256" key="2">
    <source>
        <dbReference type="SAM" id="MobiDB-lite"/>
    </source>
</evidence>
<name>U6GVJ6_EIMAC</name>
<dbReference type="Proteomes" id="UP000018050">
    <property type="component" value="Unassembled WGS sequence"/>
</dbReference>
<dbReference type="OrthoDB" id="10258692at2759"/>
<sequence length="1327" mass="138796">MPLENDKASTPKEARSSSTVTGGPTLLTPSPRDEGALSVAAAADAAPISPAGAAVAAEGDELLRRMQSVLEEDDSVDMLLPSLSAIPVLPSTGDAVAFGGVAAATQAPDTSGNLSGLLRCTALNRGSSCGDPTAAADDPDARSRNLGLGLAALHKLQRRQRLAQGQQQQVQQQRRQNLSDSVTNHDTHTEQASQHLNSQQKQMMQQQQQPIVSSSLHIGEPSQYAREASTDSSDEAKGGMAQQQRELQKQQLQQEKRQQQQDEERQQQQLQLEQGRGFGDFHFPDLSTTSTTVNATAELDAGPPAAAAKAAAAPAEAEPPAGMEIDEVRTPVAATAASTAATGVPAVAVAAAEMGTTRGFYSCAAEAAAAADAAASGSCLHTAAPAQQLVLDGSTDQQERWPWDPPLSRVGGCLEDKAGTGTGSAALAAAASPEVAASAVAAEAGVGEAAELTSAVDGNVGRTGGTANLAAATAASLPPLSAEEEVALMAAGGLHGPEEAAVVAEAEAMGEFVHSLQQQLRQLQQQQLQQHQQGLEHVDSRPAAVEALGRIEERLRMALEAVDADVAALQREAAATAAATVAFASGAAEDPVQQQQQQQQLQQRETEASHGDEGEIEDDDGFKSVDVLDGSNVTAAAAGGPAACGAVLWSHPCKALLRAALQSAGRQLPRGKRKGARGTPREWGETQRHRPPLDVLCLAASQTKAECSLTPEEAAAAAAAAAAIAATAAASGSEAAAAAAAAAEALLPVGVAAATSEGVRRVPWLPAEGPMFDSLAASNQSQAFAAGLPLLREICRVATVELRVPQPPGVAATAAASPGYFAAAGEPIGIAGLRRLGLPGEQQLHRRGPLWVPPPPPEDEEEGPALRTAAAAVSAACNEQLVLFLRRDLFPRELLQQLQQQSVCCIAQLLLPPGYEEGVRHQVTPTPDGGGTQGPLHPILRLQRLRSHRTTSAANPATAEATGATAEASVGGATIATGTEAAGAAAATRPSLEEATGVPDRKCGSPLTVDDALKFISKQQRRQQHALEQLLQELKCLCRGISMQQLVLLASIVDSVSAADAAAAAAAIGDPEAAVFSDENRESGTHVAGSAAGSTDSGTEKQQEQQQQQQLLRLQKLHEWLSLFPRYGVSAGRAVALLAAAAEQQQQQHQPEGEPVDIQLTFSSLMPYPDEDPGVVVAFAFPYKRGPQDQPWTWDLRLLEGGPRGSYGPPEGPRSVQTVQQQISQRQQRLTFLLRQQRIVCKAMYKAWRSWRRQMEKRRLLLGDAFGWGVLPVRALDHPSLLMALPAGFRQGSPKEPYEKQSQREHAEEANATASDRSNPRRQTDAS</sequence>
<organism evidence="3 4">
    <name type="scientific">Eimeria acervulina</name>
    <name type="common">Coccidian parasite</name>
    <dbReference type="NCBI Taxonomy" id="5801"/>
    <lineage>
        <taxon>Eukaryota</taxon>
        <taxon>Sar</taxon>
        <taxon>Alveolata</taxon>
        <taxon>Apicomplexa</taxon>
        <taxon>Conoidasida</taxon>
        <taxon>Coccidia</taxon>
        <taxon>Eucoccidiorida</taxon>
        <taxon>Eimeriorina</taxon>
        <taxon>Eimeriidae</taxon>
        <taxon>Eimeria</taxon>
    </lineage>
</organism>
<feature type="region of interest" description="Disordered" evidence="2">
    <location>
        <begin position="948"/>
        <end position="967"/>
    </location>
</feature>
<evidence type="ECO:0000256" key="1">
    <source>
        <dbReference type="SAM" id="Coils"/>
    </source>
</evidence>
<reference evidence="3" key="2">
    <citation type="submission" date="2013-10" db="EMBL/GenBank/DDBJ databases">
        <authorList>
            <person name="Aslett M."/>
        </authorList>
    </citation>
    <scope>NUCLEOTIDE SEQUENCE</scope>
    <source>
        <strain evidence="3">Houghton</strain>
    </source>
</reference>
<feature type="region of interest" description="Disordered" evidence="2">
    <location>
        <begin position="1078"/>
        <end position="1105"/>
    </location>
</feature>
<dbReference type="EMBL" id="HG673444">
    <property type="protein sequence ID" value="CDI83592.1"/>
    <property type="molecule type" value="Genomic_DNA"/>
</dbReference>
<keyword evidence="4" id="KW-1185">Reference proteome</keyword>
<feature type="region of interest" description="Disordered" evidence="2">
    <location>
        <begin position="1287"/>
        <end position="1327"/>
    </location>
</feature>
<proteinExistence type="predicted"/>
<feature type="compositionally biased region" description="Basic and acidic residues" evidence="2">
    <location>
        <begin position="254"/>
        <end position="266"/>
    </location>
</feature>
<dbReference type="RefSeq" id="XP_013247292.1">
    <property type="nucleotide sequence ID" value="XM_013391838.1"/>
</dbReference>
<feature type="compositionally biased region" description="Low complexity" evidence="2">
    <location>
        <begin position="242"/>
        <end position="253"/>
    </location>
</feature>
<feature type="non-terminal residue" evidence="3">
    <location>
        <position position="1327"/>
    </location>
</feature>
<reference evidence="3" key="1">
    <citation type="submission" date="2013-10" db="EMBL/GenBank/DDBJ databases">
        <title>Genomic analysis of the causative agents of coccidiosis in chickens.</title>
        <authorList>
            <person name="Reid A.J."/>
            <person name="Blake D."/>
            <person name="Billington K."/>
            <person name="Browne H."/>
            <person name="Dunn M."/>
            <person name="Hung S."/>
            <person name="Kawahara F."/>
            <person name="Miranda-Saavedra D."/>
            <person name="Mourier T."/>
            <person name="Nagra H."/>
            <person name="Otto T.D."/>
            <person name="Rawlings N."/>
            <person name="Sanchez A."/>
            <person name="Sanders M."/>
            <person name="Subramaniam C."/>
            <person name="Tay Y."/>
            <person name="Dear P."/>
            <person name="Doerig C."/>
            <person name="Gruber A."/>
            <person name="Parkinson J."/>
            <person name="Shirley M."/>
            <person name="Wan K.L."/>
            <person name="Berriman M."/>
            <person name="Tomley F."/>
            <person name="Pain A."/>
        </authorList>
    </citation>
    <scope>NUCLEOTIDE SEQUENCE</scope>
    <source>
        <strain evidence="3">Houghton</strain>
    </source>
</reference>
<dbReference type="PANTHER" id="PTHR45615">
    <property type="entry name" value="MYOSIN HEAVY CHAIN, NON-MUSCLE"/>
    <property type="match status" value="1"/>
</dbReference>
<feature type="compositionally biased region" description="Basic and acidic residues" evidence="2">
    <location>
        <begin position="604"/>
        <end position="613"/>
    </location>
</feature>
<feature type="region of interest" description="Disordered" evidence="2">
    <location>
        <begin position="666"/>
        <end position="688"/>
    </location>
</feature>
<feature type="compositionally biased region" description="Basic and acidic residues" evidence="2">
    <location>
        <begin position="1"/>
        <end position="15"/>
    </location>
</feature>
<keyword evidence="1" id="KW-0175">Coiled coil</keyword>
<dbReference type="OMA" id="IVCKAMY"/>
<evidence type="ECO:0000313" key="4">
    <source>
        <dbReference type="Proteomes" id="UP000018050"/>
    </source>
</evidence>
<protein>
    <submittedName>
        <fullName evidence="3">Uncharacterized protein</fullName>
    </submittedName>
</protein>
<evidence type="ECO:0000313" key="3">
    <source>
        <dbReference type="EMBL" id="CDI83592.1"/>
    </source>
</evidence>
<accession>U6GVJ6</accession>
<feature type="region of interest" description="Disordered" evidence="2">
    <location>
        <begin position="159"/>
        <end position="269"/>
    </location>
</feature>
<gene>
    <name evidence="3" type="ORF">EAH_00009850</name>
</gene>
<feature type="compositionally biased region" description="Basic and acidic residues" evidence="2">
    <location>
        <begin position="1296"/>
        <end position="1309"/>
    </location>
</feature>
<feature type="compositionally biased region" description="Low complexity" evidence="2">
    <location>
        <begin position="199"/>
        <end position="209"/>
    </location>
</feature>